<dbReference type="InterPro" id="IPR036230">
    <property type="entry name" value="LeuA_allosteric_dom_sf"/>
</dbReference>
<dbReference type="InterPro" id="IPR013785">
    <property type="entry name" value="Aldolase_TIM"/>
</dbReference>
<dbReference type="PANTHER" id="PTHR46911">
    <property type="match status" value="1"/>
</dbReference>
<keyword evidence="8" id="KW-1185">Reference proteome</keyword>
<dbReference type="Gene3D" id="1.10.287.1400">
    <property type="match status" value="1"/>
</dbReference>
<evidence type="ECO:0000256" key="3">
    <source>
        <dbReference type="ARBA" id="ARBA00012973"/>
    </source>
</evidence>
<name>A0A8H4CKT2_COLGL</name>
<proteinExistence type="inferred from homology"/>
<dbReference type="RefSeq" id="XP_045264671.1">
    <property type="nucleotide sequence ID" value="XM_045402940.1"/>
</dbReference>
<dbReference type="SUPFAM" id="SSF51569">
    <property type="entry name" value="Aldolase"/>
    <property type="match status" value="1"/>
</dbReference>
<evidence type="ECO:0000256" key="2">
    <source>
        <dbReference type="ARBA" id="ARBA00009767"/>
    </source>
</evidence>
<dbReference type="Gene3D" id="3.90.1150.10">
    <property type="entry name" value="Aspartate Aminotransferase, domain 1"/>
    <property type="match status" value="1"/>
</dbReference>
<dbReference type="GO" id="GO:0003852">
    <property type="term" value="F:2-isopropylmalate synthase activity"/>
    <property type="evidence" value="ECO:0007669"/>
    <property type="project" value="UniProtKB-EC"/>
</dbReference>
<dbReference type="NCBIfam" id="NF002991">
    <property type="entry name" value="PRK03739.1"/>
    <property type="match status" value="1"/>
</dbReference>
<dbReference type="InterPro" id="IPR015424">
    <property type="entry name" value="PyrdxlP-dep_Trfase"/>
</dbReference>
<dbReference type="EMBL" id="WVTB01000042">
    <property type="protein sequence ID" value="KAF3805512.1"/>
    <property type="molecule type" value="Genomic_DNA"/>
</dbReference>
<dbReference type="SUPFAM" id="SSF53383">
    <property type="entry name" value="PLP-dependent transferases"/>
    <property type="match status" value="1"/>
</dbReference>
<evidence type="ECO:0000259" key="6">
    <source>
        <dbReference type="PROSITE" id="PS50991"/>
    </source>
</evidence>
<keyword evidence="4" id="KW-0808">Transferase</keyword>
<gene>
    <name evidence="7" type="ORF">GCG54_00002858</name>
</gene>
<dbReference type="Pfam" id="PF00682">
    <property type="entry name" value="HMGL-like"/>
    <property type="match status" value="1"/>
</dbReference>
<dbReference type="InterPro" id="IPR002034">
    <property type="entry name" value="AIPM/Hcit_synth_CS"/>
</dbReference>
<evidence type="ECO:0000313" key="7">
    <source>
        <dbReference type="EMBL" id="KAF3805512.1"/>
    </source>
</evidence>
<feature type="region of interest" description="Disordered" evidence="5">
    <location>
        <begin position="927"/>
        <end position="950"/>
    </location>
</feature>
<comment type="similarity">
    <text evidence="2">Belongs to the alpha-IPM synthase/homocitrate synthase family. LeuA type 2 subfamily.</text>
</comment>
<dbReference type="SUPFAM" id="SSF89000">
    <property type="entry name" value="post-HMGL domain-like"/>
    <property type="match status" value="1"/>
</dbReference>
<dbReference type="Gene3D" id="3.40.640.10">
    <property type="entry name" value="Type I PLP-dependent aspartate aminotransferase-like (Major domain)"/>
    <property type="match status" value="1"/>
</dbReference>
<accession>A0A8H4CKT2</accession>
<dbReference type="PROSITE" id="PS00816">
    <property type="entry name" value="AIPM_HOMOCIT_SYNTH_2"/>
    <property type="match status" value="1"/>
</dbReference>
<dbReference type="Proteomes" id="UP000613401">
    <property type="component" value="Unassembled WGS sequence"/>
</dbReference>
<evidence type="ECO:0000256" key="4">
    <source>
        <dbReference type="ARBA" id="ARBA00022679"/>
    </source>
</evidence>
<dbReference type="GeneID" id="69010019"/>
<comment type="caution">
    <text evidence="7">The sequence shown here is derived from an EMBL/GenBank/DDBJ whole genome shotgun (WGS) entry which is preliminary data.</text>
</comment>
<dbReference type="InterPro" id="IPR015422">
    <property type="entry name" value="PyrdxlP-dep_Trfase_small"/>
</dbReference>
<dbReference type="Gene3D" id="3.30.160.270">
    <property type="match status" value="1"/>
</dbReference>
<dbReference type="GO" id="GO:0005739">
    <property type="term" value="C:mitochondrion"/>
    <property type="evidence" value="ECO:0007669"/>
    <property type="project" value="TreeGrafter"/>
</dbReference>
<dbReference type="PANTHER" id="PTHR46911:SF1">
    <property type="entry name" value="2-ISOPROPYLMALATE SYNTHASE"/>
    <property type="match status" value="1"/>
</dbReference>
<dbReference type="InterPro" id="IPR015421">
    <property type="entry name" value="PyrdxlP-dep_Trfase_major"/>
</dbReference>
<comment type="catalytic activity">
    <reaction evidence="1">
        <text>3-methyl-2-oxobutanoate + acetyl-CoA + H2O = (2S)-2-isopropylmalate + CoA + H(+)</text>
        <dbReference type="Rhea" id="RHEA:21524"/>
        <dbReference type="ChEBI" id="CHEBI:1178"/>
        <dbReference type="ChEBI" id="CHEBI:11851"/>
        <dbReference type="ChEBI" id="CHEBI:15377"/>
        <dbReference type="ChEBI" id="CHEBI:15378"/>
        <dbReference type="ChEBI" id="CHEBI:57287"/>
        <dbReference type="ChEBI" id="CHEBI:57288"/>
        <dbReference type="EC" id="2.3.3.13"/>
    </reaction>
</comment>
<dbReference type="InterPro" id="IPR000891">
    <property type="entry name" value="PYR_CT"/>
</dbReference>
<evidence type="ECO:0000313" key="8">
    <source>
        <dbReference type="Proteomes" id="UP000613401"/>
    </source>
</evidence>
<sequence length="950" mass="104363">PTIGAGGFHFSTTSAMDSGFTVEKAREQFPSLQKDQIFGDNAGGSQVLGSVAHSISEYLITSNVQLGATYSTSRTSTAKFDEAYRIASKYINAGIDEIGEADAVLRNLAASVKLEAGDELILSEIDHESNIDPWLHYAQITGANIKWWSPADRSNPKLDTETLKSLLTTKTRLVACTHASNILGSIHDIKAIANTVHEIPGALLCVDGVAYAPHRAIDVKELGVDFYAFSWYKVYGPHISLLYGSRKAQEQLKPLGHYFNPSASLMDKLELAGASYELTQSIIPLVAYFGKNPKKTWDEITQHEEKLQKRLIEYLDSRPDISICGETSSEATVRLPTMSFTVRGRSSQSVVEAVETQSNVGIRWGHFFSKRLAKKTLGLDDDGVVRVSLVHYNTDLRDGNQSLINPLTVEQKWEYFQMLVSIGYKEIEVSFPAASQIEFDFTRRLIETPGAVPDDVRIRGLSPTREDFLARTVEALRGAKRAAICTYICTSDKQLKYQGFTREKAVEQAVRSVRFLRSLTKDDPESASVTHWTLAFGLEAYNEADPEFALLITEAVKEAWGATEEDPLVAVLATSTEVATPNVFADQVELFQASLSEPEKIRISLHPHNDRGCGIATAEMGMLAGAGMVEGCLFGNGERCGNVDLVALALNFFSRGIHPGLDFSNLPQIREKFERLTGLTISQRAPYAGEFALQAFSGSHQNIIRKGLAWRNEAFERGEQPVWDIPYLPLDPLDLGIPMDQVIRVNSQSGKAAATWILSRRWGLDLPVDLQIDFGRRVQMMCEALAREISHQEVINLFIASYALSSERHSTGNISVFSDGTLENVTGTVNPADGLTIRVNGSGSSIASAVIRGLHFMKEMNVGAEICHTQQLTSDFDQGKTCALATCTEGEQTAWGYSIDSSERIAQAMAVVAAALHLHRRKLSTLPLKKHGATTRMDAKTAPSQTITKA</sequence>
<dbReference type="Gene3D" id="3.20.20.70">
    <property type="entry name" value="Aldolase class I"/>
    <property type="match status" value="1"/>
</dbReference>
<dbReference type="AlphaFoldDB" id="A0A8H4CKT2"/>
<dbReference type="EC" id="2.3.3.13" evidence="3"/>
<evidence type="ECO:0000256" key="5">
    <source>
        <dbReference type="SAM" id="MobiDB-lite"/>
    </source>
</evidence>
<protein>
    <recommendedName>
        <fullName evidence="3">2-isopropylmalate synthase</fullName>
        <ecNumber evidence="3">2.3.3.13</ecNumber>
    </recommendedName>
</protein>
<reference evidence="7" key="1">
    <citation type="journal article" date="2020" name="Phytopathology">
        <title>Genome sequence and comparative analysis of Colletotrichum gloeosporioides isolated from Liriodendron leaves.</title>
        <authorList>
            <person name="Fu F.F."/>
            <person name="Hao Z."/>
            <person name="Wang P."/>
            <person name="Lu Y."/>
            <person name="Xue L.J."/>
            <person name="Wei G."/>
            <person name="Tian Y."/>
            <person name="Baishi H."/>
            <person name="Xu H."/>
            <person name="Shi J."/>
            <person name="Cheng T."/>
            <person name="Wang G."/>
            <person name="Yi Y."/>
            <person name="Chen J."/>
        </authorList>
    </citation>
    <scope>NUCLEOTIDE SEQUENCE</scope>
    <source>
        <strain evidence="7">Lc1</strain>
    </source>
</reference>
<evidence type="ECO:0000256" key="1">
    <source>
        <dbReference type="ARBA" id="ARBA00000064"/>
    </source>
</evidence>
<feature type="non-terminal residue" evidence="7">
    <location>
        <position position="1"/>
    </location>
</feature>
<reference evidence="7" key="2">
    <citation type="submission" date="2020-03" db="EMBL/GenBank/DDBJ databases">
        <authorList>
            <person name="Fu F.-F."/>
            <person name="Chen J."/>
        </authorList>
    </citation>
    <scope>NUCLEOTIDE SEQUENCE</scope>
    <source>
        <strain evidence="7">Lc1</strain>
    </source>
</reference>
<feature type="domain" description="Pyruvate carboxyltransferase" evidence="6">
    <location>
        <begin position="389"/>
        <end position="667"/>
    </location>
</feature>
<dbReference type="GO" id="GO:0009098">
    <property type="term" value="P:L-leucine biosynthetic process"/>
    <property type="evidence" value="ECO:0007669"/>
    <property type="project" value="TreeGrafter"/>
</dbReference>
<dbReference type="Pfam" id="PF22615">
    <property type="entry name" value="IPMS_D2"/>
    <property type="match status" value="1"/>
</dbReference>
<dbReference type="PROSITE" id="PS50991">
    <property type="entry name" value="PYR_CT"/>
    <property type="match status" value="1"/>
</dbReference>
<dbReference type="PROSITE" id="PS00815">
    <property type="entry name" value="AIPM_HOMOCIT_SYNTH_1"/>
    <property type="match status" value="1"/>
</dbReference>
<organism evidence="7 8">
    <name type="scientific">Colletotrichum gloeosporioides</name>
    <name type="common">Anthracnose fungus</name>
    <name type="synonym">Glomerella cingulata</name>
    <dbReference type="NCBI Taxonomy" id="474922"/>
    <lineage>
        <taxon>Eukaryota</taxon>
        <taxon>Fungi</taxon>
        <taxon>Dikarya</taxon>
        <taxon>Ascomycota</taxon>
        <taxon>Pezizomycotina</taxon>
        <taxon>Sordariomycetes</taxon>
        <taxon>Hypocreomycetidae</taxon>
        <taxon>Glomerellales</taxon>
        <taxon>Glomerellaceae</taxon>
        <taxon>Colletotrichum</taxon>
        <taxon>Colletotrichum gloeosporioides species complex</taxon>
    </lineage>
</organism>
<dbReference type="InterPro" id="IPR054692">
    <property type="entry name" value="LeuA-like_post-cat"/>
</dbReference>